<dbReference type="Pfam" id="PF11575">
    <property type="entry name" value="FhuF_C"/>
    <property type="match status" value="1"/>
</dbReference>
<organism evidence="2 3">
    <name type="scientific">Pollutimonas harenae</name>
    <dbReference type="NCBI Taxonomy" id="657015"/>
    <lineage>
        <taxon>Bacteria</taxon>
        <taxon>Pseudomonadati</taxon>
        <taxon>Pseudomonadota</taxon>
        <taxon>Betaproteobacteria</taxon>
        <taxon>Burkholderiales</taxon>
        <taxon>Alcaligenaceae</taxon>
        <taxon>Pollutimonas</taxon>
    </lineage>
</organism>
<gene>
    <name evidence="2" type="ORF">H0A62_09720</name>
</gene>
<dbReference type="Proteomes" id="UP000554144">
    <property type="component" value="Unassembled WGS sequence"/>
</dbReference>
<dbReference type="RefSeq" id="WP_130039430.1">
    <property type="nucleotide sequence ID" value="NZ_JACCEV010000002.1"/>
</dbReference>
<evidence type="ECO:0000313" key="3">
    <source>
        <dbReference type="Proteomes" id="UP000554144"/>
    </source>
</evidence>
<dbReference type="GO" id="GO:0051537">
    <property type="term" value="F:2 iron, 2 sulfur cluster binding"/>
    <property type="evidence" value="ECO:0007669"/>
    <property type="project" value="InterPro"/>
</dbReference>
<reference evidence="2 3" key="1">
    <citation type="submission" date="2020-07" db="EMBL/GenBank/DDBJ databases">
        <title>Taxonomic revisions and descriptions of new bacterial species based on genomic comparisons in the high-G+C-content subgroup of the family Alcaligenaceae.</title>
        <authorList>
            <person name="Szabo A."/>
            <person name="Felfoldi T."/>
        </authorList>
    </citation>
    <scope>NUCLEOTIDE SEQUENCE [LARGE SCALE GENOMIC DNA]</scope>
    <source>
        <strain evidence="2 3">DSM 25667</strain>
    </source>
</reference>
<sequence>MNHRLEEFTECMQNVMPDWPLDIVSQVDTDWTHTSVRQVGELADSLAQTHPEAGRHYWAFRTWSLLVWQPVYLTLAGIHLNGMGIRPECISQQTSPCTVWGCRIADHVPFEDGEDELLNIAAGSLHDGVARLFNTCIETIDLHPKAAGRLLADYVTSATLRIGDLRADWSADDTVAWGERWLDALGLHDAGGFLRYGRVGDESLAIERKVCCLVYKCHDGTLCDTCPKIPLADRFARLARR</sequence>
<dbReference type="EMBL" id="JACCEV010000002">
    <property type="protein sequence ID" value="NYT85881.1"/>
    <property type="molecule type" value="Genomic_DNA"/>
</dbReference>
<dbReference type="AlphaFoldDB" id="A0A853GUD3"/>
<proteinExistence type="predicted"/>
<protein>
    <submittedName>
        <fullName evidence="2">Siderophore ferric iron reductase</fullName>
    </submittedName>
</protein>
<keyword evidence="3" id="KW-1185">Reference proteome</keyword>
<accession>A0A853GUD3</accession>
<evidence type="ECO:0000259" key="1">
    <source>
        <dbReference type="Pfam" id="PF11575"/>
    </source>
</evidence>
<feature type="domain" description="Ferric siderophore reductase C-terminal" evidence="1">
    <location>
        <begin position="208"/>
        <end position="228"/>
    </location>
</feature>
<dbReference type="NCBIfam" id="TIGR03950">
    <property type="entry name" value="sidero_Fe_reduc"/>
    <property type="match status" value="1"/>
</dbReference>
<comment type="caution">
    <text evidence="2">The sequence shown here is derived from an EMBL/GenBank/DDBJ whole genome shotgun (WGS) entry which is preliminary data.</text>
</comment>
<dbReference type="OrthoDB" id="7942745at2"/>
<name>A0A853GUD3_9BURK</name>
<dbReference type="InterPro" id="IPR023998">
    <property type="entry name" value="FCR-like"/>
</dbReference>
<dbReference type="InterPro" id="IPR024726">
    <property type="entry name" value="FhuF_C"/>
</dbReference>
<evidence type="ECO:0000313" key="2">
    <source>
        <dbReference type="EMBL" id="NYT85881.1"/>
    </source>
</evidence>